<evidence type="ECO:0008006" key="4">
    <source>
        <dbReference type="Google" id="ProtNLM"/>
    </source>
</evidence>
<evidence type="ECO:0000313" key="2">
    <source>
        <dbReference type="EMBL" id="OGW98498.1"/>
    </source>
</evidence>
<protein>
    <recommendedName>
        <fullName evidence="4">HAMP domain-containing protein</fullName>
    </recommendedName>
</protein>
<dbReference type="Proteomes" id="UP000178187">
    <property type="component" value="Unassembled WGS sequence"/>
</dbReference>
<dbReference type="AlphaFoldDB" id="A0A1G1L023"/>
<dbReference type="Gene3D" id="6.10.340.10">
    <property type="match status" value="1"/>
</dbReference>
<keyword evidence="1" id="KW-0472">Membrane</keyword>
<keyword evidence="1" id="KW-0812">Transmembrane</keyword>
<reference evidence="2 3" key="1">
    <citation type="journal article" date="2016" name="Nat. Commun.">
        <title>Thousands of microbial genomes shed light on interconnected biogeochemical processes in an aquifer system.</title>
        <authorList>
            <person name="Anantharaman K."/>
            <person name="Brown C.T."/>
            <person name="Hug L.A."/>
            <person name="Sharon I."/>
            <person name="Castelle C.J."/>
            <person name="Probst A.J."/>
            <person name="Thomas B.C."/>
            <person name="Singh A."/>
            <person name="Wilkins M.J."/>
            <person name="Karaoz U."/>
            <person name="Brodie E.L."/>
            <person name="Williams K.H."/>
            <person name="Hubbard S.S."/>
            <person name="Banfield J.F."/>
        </authorList>
    </citation>
    <scope>NUCLEOTIDE SEQUENCE [LARGE SCALE GENOMIC DNA]</scope>
</reference>
<sequence length="152" mass="17634">MEKQKRRRTLGLKIVTAAQKYFVLLEFFLLMCTMVYLLYLIFGTISDSTQQLIPNDHPEFADVMDRLRYLLLVRISILFVVVFLVNVLLGLFYLHRLIGPLVRIRSVLSQIADGNIPSADVHLRKGDFPTDLAKELSRALTRIREMKNEPKQ</sequence>
<comment type="caution">
    <text evidence="2">The sequence shown here is derived from an EMBL/GenBank/DDBJ whole genome shotgun (WGS) entry which is preliminary data.</text>
</comment>
<evidence type="ECO:0000256" key="1">
    <source>
        <dbReference type="SAM" id="Phobius"/>
    </source>
</evidence>
<gene>
    <name evidence="2" type="ORF">A3G33_08915</name>
</gene>
<evidence type="ECO:0000313" key="3">
    <source>
        <dbReference type="Proteomes" id="UP000178187"/>
    </source>
</evidence>
<feature type="transmembrane region" description="Helical" evidence="1">
    <location>
        <begin position="21"/>
        <end position="42"/>
    </location>
</feature>
<proteinExistence type="predicted"/>
<organism evidence="2 3">
    <name type="scientific">Candidatus Danuiimicrobium aquiferis</name>
    <dbReference type="NCBI Taxonomy" id="1801832"/>
    <lineage>
        <taxon>Bacteria</taxon>
        <taxon>Pseudomonadati</taxon>
        <taxon>Candidatus Omnitrophota</taxon>
        <taxon>Candidatus Danuiimicrobium</taxon>
    </lineage>
</organism>
<keyword evidence="1" id="KW-1133">Transmembrane helix</keyword>
<dbReference type="EMBL" id="MHFR01000032">
    <property type="protein sequence ID" value="OGW98498.1"/>
    <property type="molecule type" value="Genomic_DNA"/>
</dbReference>
<name>A0A1G1L023_9BACT</name>
<accession>A0A1G1L023</accession>
<feature type="transmembrane region" description="Helical" evidence="1">
    <location>
        <begin position="69"/>
        <end position="94"/>
    </location>
</feature>